<dbReference type="GO" id="GO:0004300">
    <property type="term" value="F:enoyl-CoA hydratase activity"/>
    <property type="evidence" value="ECO:0007669"/>
    <property type="project" value="UniProtKB-EC"/>
</dbReference>
<dbReference type="InterPro" id="IPR018376">
    <property type="entry name" value="Enoyl-CoA_hyd/isom_CS"/>
</dbReference>
<evidence type="ECO:0000256" key="2">
    <source>
        <dbReference type="RuleBase" id="RU003707"/>
    </source>
</evidence>
<proteinExistence type="inferred from homology"/>
<dbReference type="Proteomes" id="UP000255014">
    <property type="component" value="Unassembled WGS sequence"/>
</dbReference>
<protein>
    <submittedName>
        <fullName evidence="3">Probable enoyl-CoA hydratase echA8</fullName>
        <ecNumber evidence="3">4.2.1.17</ecNumber>
    </submittedName>
</protein>
<name>A0A0E8DXF5_BORPT</name>
<dbReference type="InterPro" id="IPR001753">
    <property type="entry name" value="Enoyl-CoA_hydra/iso"/>
</dbReference>
<dbReference type="SUPFAM" id="SSF52096">
    <property type="entry name" value="ClpP/crotonase"/>
    <property type="match status" value="1"/>
</dbReference>
<dbReference type="InterPro" id="IPR029045">
    <property type="entry name" value="ClpP/crotonase-like_dom_sf"/>
</dbReference>
<dbReference type="OMA" id="PKTDSWH"/>
<dbReference type="CDD" id="cd06558">
    <property type="entry name" value="crotonase-like"/>
    <property type="match status" value="1"/>
</dbReference>
<dbReference type="EC" id="4.2.1.17" evidence="3"/>
<dbReference type="PROSITE" id="PS00166">
    <property type="entry name" value="ENOYL_COA_HYDRATASE"/>
    <property type="match status" value="1"/>
</dbReference>
<sequence length="274" mass="29824">MAPALIVDDSLPGVRRLTLNRPERMNAFDGGLLMDLRRAIDACRDAQPEVRVIVIRGAGRAFCAGNDLKWLAQGVIGDLGAHLRHQDLMQSTFEALEAAPQAVIACINGYALAGGLELALSCDIVIADESAELGDEHIRRNLLPGGGGSQRLPRKLGLPRALLYLLTGRRMTGREAQQMGLVSMAVPAGELESVTMEFASELARVDPHALASMKFAVRRGMELPLKEALWLERWTQYRYRIASPALENGVAEFGRRPGATLPGDAPNQDERIPE</sequence>
<dbReference type="Pfam" id="PF00378">
    <property type="entry name" value="ECH_1"/>
    <property type="match status" value="1"/>
</dbReference>
<dbReference type="PANTHER" id="PTHR11941:SF54">
    <property type="entry name" value="ENOYL-COA HYDRATASE, MITOCHONDRIAL"/>
    <property type="match status" value="1"/>
</dbReference>
<evidence type="ECO:0000313" key="3">
    <source>
        <dbReference type="EMBL" id="SUV63315.1"/>
    </source>
</evidence>
<dbReference type="AlphaFoldDB" id="A0A0E8DXF5"/>
<dbReference type="EMBL" id="UFTT01000002">
    <property type="protein sequence ID" value="SUV63315.1"/>
    <property type="molecule type" value="Genomic_DNA"/>
</dbReference>
<dbReference type="PANTHER" id="PTHR11941">
    <property type="entry name" value="ENOYL-COA HYDRATASE-RELATED"/>
    <property type="match status" value="1"/>
</dbReference>
<dbReference type="Gene3D" id="3.90.226.10">
    <property type="entry name" value="2-enoyl-CoA Hydratase, Chain A, domain 1"/>
    <property type="match status" value="1"/>
</dbReference>
<accession>A0A0E8DXF5</accession>
<evidence type="ECO:0000313" key="4">
    <source>
        <dbReference type="Proteomes" id="UP000255014"/>
    </source>
</evidence>
<comment type="similarity">
    <text evidence="1 2">Belongs to the enoyl-CoA hydratase/isomerase family.</text>
</comment>
<gene>
    <name evidence="3" type="primary">echA8_1</name>
    <name evidence="3" type="ORF">NCTC10911_00310</name>
</gene>
<dbReference type="GeneID" id="69603717"/>
<dbReference type="RefSeq" id="WP_010931677.1">
    <property type="nucleotide sequence ID" value="NZ_AP024746.1"/>
</dbReference>
<keyword evidence="3" id="KW-0456">Lyase</keyword>
<reference evidence="3 4" key="1">
    <citation type="submission" date="2018-06" db="EMBL/GenBank/DDBJ databases">
        <authorList>
            <consortium name="Pathogen Informatics"/>
            <person name="Doyle S."/>
        </authorList>
    </citation>
    <scope>NUCLEOTIDE SEQUENCE [LARGE SCALE GENOMIC DNA]</scope>
    <source>
        <strain evidence="3 4">NCTC10911</strain>
    </source>
</reference>
<evidence type="ECO:0000256" key="1">
    <source>
        <dbReference type="ARBA" id="ARBA00005254"/>
    </source>
</evidence>
<dbReference type="GO" id="GO:0006635">
    <property type="term" value="P:fatty acid beta-oxidation"/>
    <property type="evidence" value="ECO:0007669"/>
    <property type="project" value="TreeGrafter"/>
</dbReference>
<organism evidence="3 4">
    <name type="scientific">Bordetella pertussis</name>
    <dbReference type="NCBI Taxonomy" id="520"/>
    <lineage>
        <taxon>Bacteria</taxon>
        <taxon>Pseudomonadati</taxon>
        <taxon>Pseudomonadota</taxon>
        <taxon>Betaproteobacteria</taxon>
        <taxon>Burkholderiales</taxon>
        <taxon>Alcaligenaceae</taxon>
        <taxon>Bordetella</taxon>
    </lineage>
</organism>